<evidence type="ECO:0000313" key="4">
    <source>
        <dbReference type="EMBL" id="AWW29068.1"/>
    </source>
</evidence>
<evidence type="ECO:0000313" key="5">
    <source>
        <dbReference type="Proteomes" id="UP000248688"/>
    </source>
</evidence>
<dbReference type="AlphaFoldDB" id="A0A2Z4IF07"/>
<dbReference type="PROSITE" id="PS50110">
    <property type="entry name" value="RESPONSE_REGULATORY"/>
    <property type="match status" value="1"/>
</dbReference>
<dbReference type="Gene3D" id="2.40.50.1020">
    <property type="entry name" value="LytTr DNA-binding domain"/>
    <property type="match status" value="1"/>
</dbReference>
<dbReference type="InterPro" id="IPR007492">
    <property type="entry name" value="LytTR_DNA-bd_dom"/>
</dbReference>
<dbReference type="PANTHER" id="PTHR37299:SF1">
    <property type="entry name" value="STAGE 0 SPORULATION PROTEIN A HOMOLOG"/>
    <property type="match status" value="1"/>
</dbReference>
<name>A0A2Z4IF07_9BACT</name>
<keyword evidence="1" id="KW-0597">Phosphoprotein</keyword>
<dbReference type="KEGG" id="est:DN752_02340"/>
<dbReference type="Proteomes" id="UP000248688">
    <property type="component" value="Chromosome"/>
</dbReference>
<dbReference type="PANTHER" id="PTHR37299">
    <property type="entry name" value="TRANSCRIPTIONAL REGULATOR-RELATED"/>
    <property type="match status" value="1"/>
</dbReference>
<accession>A0A2Z4IF07</accession>
<evidence type="ECO:0000259" key="2">
    <source>
        <dbReference type="PROSITE" id="PS50110"/>
    </source>
</evidence>
<dbReference type="SMART" id="SM00448">
    <property type="entry name" value="REC"/>
    <property type="match status" value="1"/>
</dbReference>
<feature type="domain" description="Response regulatory" evidence="2">
    <location>
        <begin position="3"/>
        <end position="118"/>
    </location>
</feature>
<feature type="modified residue" description="4-aspartylphosphate" evidence="1">
    <location>
        <position position="53"/>
    </location>
</feature>
<dbReference type="InterPro" id="IPR046947">
    <property type="entry name" value="LytR-like"/>
</dbReference>
<reference evidence="4 5" key="1">
    <citation type="submission" date="2018-06" db="EMBL/GenBank/DDBJ databases">
        <title>Echinicola strongylocentroti sp. nov., isolated from a sea urchin Strongylocentrotus intermedius.</title>
        <authorList>
            <person name="Bae S.S."/>
        </authorList>
    </citation>
    <scope>NUCLEOTIDE SEQUENCE [LARGE SCALE GENOMIC DNA]</scope>
    <source>
        <strain evidence="4 5">MEBiC08714</strain>
    </source>
</reference>
<feature type="domain" description="HTH LytTR-type" evidence="3">
    <location>
        <begin position="133"/>
        <end position="231"/>
    </location>
</feature>
<dbReference type="EMBL" id="CP030041">
    <property type="protein sequence ID" value="AWW29068.1"/>
    <property type="molecule type" value="Genomic_DNA"/>
</dbReference>
<dbReference type="SUPFAM" id="SSF52172">
    <property type="entry name" value="CheY-like"/>
    <property type="match status" value="1"/>
</dbReference>
<organism evidence="4 5">
    <name type="scientific">Echinicola strongylocentroti</name>
    <dbReference type="NCBI Taxonomy" id="1795355"/>
    <lineage>
        <taxon>Bacteria</taxon>
        <taxon>Pseudomonadati</taxon>
        <taxon>Bacteroidota</taxon>
        <taxon>Cytophagia</taxon>
        <taxon>Cytophagales</taxon>
        <taxon>Cyclobacteriaceae</taxon>
        <taxon>Echinicola</taxon>
    </lineage>
</organism>
<evidence type="ECO:0000256" key="1">
    <source>
        <dbReference type="PROSITE-ProRule" id="PRU00169"/>
    </source>
</evidence>
<dbReference type="Pfam" id="PF04397">
    <property type="entry name" value="LytTR"/>
    <property type="match status" value="1"/>
</dbReference>
<protein>
    <submittedName>
        <fullName evidence="4">DNA-binding response regulator</fullName>
    </submittedName>
</protein>
<dbReference type="PROSITE" id="PS50930">
    <property type="entry name" value="HTH_LYTTR"/>
    <property type="match status" value="1"/>
</dbReference>
<proteinExistence type="predicted"/>
<dbReference type="InterPro" id="IPR001789">
    <property type="entry name" value="Sig_transdc_resp-reg_receiver"/>
</dbReference>
<dbReference type="SMART" id="SM00850">
    <property type="entry name" value="LytTR"/>
    <property type="match status" value="1"/>
</dbReference>
<dbReference type="Gene3D" id="3.40.50.2300">
    <property type="match status" value="1"/>
</dbReference>
<gene>
    <name evidence="4" type="ORF">DN752_02340</name>
</gene>
<dbReference type="OrthoDB" id="1646880at2"/>
<sequence length="238" mass="27317">MKKILIVEDELDLAENLEEILSVLGYNLAPVISDGNMVLDYLNYSQPDLILMDVLIDGDMDGIDLAKKIKENYQIPIIFLTGYSDKIILDRISKVIYEGYLLKPFHIETLKTCLYLTFKNQEGPKQQIKPKTLKIRDKGFMVPVPVEDITVLEADGLYTKIHTLSKPYTIRDILKDVTEKLPDDSFLRIHKSFTININHIHAYNAKELTVGNQVIPMRRGFLKKLKGILEDRKLLSVN</sequence>
<evidence type="ECO:0000259" key="3">
    <source>
        <dbReference type="PROSITE" id="PS50930"/>
    </source>
</evidence>
<dbReference type="RefSeq" id="WP_112782488.1">
    <property type="nucleotide sequence ID" value="NZ_CP030041.1"/>
</dbReference>
<dbReference type="GO" id="GO:0000156">
    <property type="term" value="F:phosphorelay response regulator activity"/>
    <property type="evidence" value="ECO:0007669"/>
    <property type="project" value="InterPro"/>
</dbReference>
<dbReference type="CDD" id="cd17534">
    <property type="entry name" value="REC_DC-like"/>
    <property type="match status" value="1"/>
</dbReference>
<keyword evidence="4" id="KW-0238">DNA-binding</keyword>
<dbReference type="Pfam" id="PF00072">
    <property type="entry name" value="Response_reg"/>
    <property type="match status" value="1"/>
</dbReference>
<dbReference type="InterPro" id="IPR011006">
    <property type="entry name" value="CheY-like_superfamily"/>
</dbReference>
<keyword evidence="5" id="KW-1185">Reference proteome</keyword>
<dbReference type="GO" id="GO:0003677">
    <property type="term" value="F:DNA binding"/>
    <property type="evidence" value="ECO:0007669"/>
    <property type="project" value="UniProtKB-KW"/>
</dbReference>